<proteinExistence type="predicted"/>
<protein>
    <recommendedName>
        <fullName evidence="1">Endonuclease/exonuclease/phosphatase domain-containing protein</fullName>
    </recommendedName>
</protein>
<dbReference type="Gene3D" id="3.60.10.10">
    <property type="entry name" value="Endonuclease/exonuclease/phosphatase"/>
    <property type="match status" value="1"/>
</dbReference>
<dbReference type="InParanoid" id="I1C8W8"/>
<reference evidence="2 3" key="1">
    <citation type="journal article" date="2009" name="PLoS Genet.">
        <title>Genomic analysis of the basal lineage fungus Rhizopus oryzae reveals a whole-genome duplication.</title>
        <authorList>
            <person name="Ma L.-J."/>
            <person name="Ibrahim A.S."/>
            <person name="Skory C."/>
            <person name="Grabherr M.G."/>
            <person name="Burger G."/>
            <person name="Butler M."/>
            <person name="Elias M."/>
            <person name="Idnurm A."/>
            <person name="Lang B.F."/>
            <person name="Sone T."/>
            <person name="Abe A."/>
            <person name="Calvo S.E."/>
            <person name="Corrochano L.M."/>
            <person name="Engels R."/>
            <person name="Fu J."/>
            <person name="Hansberg W."/>
            <person name="Kim J.-M."/>
            <person name="Kodira C.D."/>
            <person name="Koehrsen M.J."/>
            <person name="Liu B."/>
            <person name="Miranda-Saavedra D."/>
            <person name="O'Leary S."/>
            <person name="Ortiz-Castellanos L."/>
            <person name="Poulter R."/>
            <person name="Rodriguez-Romero J."/>
            <person name="Ruiz-Herrera J."/>
            <person name="Shen Y.-Q."/>
            <person name="Zeng Q."/>
            <person name="Galagan J."/>
            <person name="Birren B.W."/>
            <person name="Cuomo C.A."/>
            <person name="Wickes B.L."/>
        </authorList>
    </citation>
    <scope>NUCLEOTIDE SEQUENCE [LARGE SCALE GENOMIC DNA]</scope>
    <source>
        <strain evidence="3">RA 99-880 / ATCC MYA-4621 / FGSC 9543 / NRRL 43880</strain>
    </source>
</reference>
<accession>I1C8W8</accession>
<sequence length="397" mass="44812">MLGLENWRILDVYHPTTRVVALLVHNEYASTATSKLDTAGIKLITDFDPRDPANLRDVKYKDLSENEKQQKMVQIHTSHLLTALDRMRPTVRSAVARDFIAKQWITSQVYADHIKTPTPTSTPVDTDMDEATQPVPADLLFLTETWLLPPLKFLTDWKQYHTYAIPVDNSFRGEMGISLLVHPDCPHQVTHFPSSSPYVLSVQVSNLLIHCIYQPPALSVDEAIAVLDSLPAQSHPSQHNTIICGDFNARHREWLGDHRTSTRGIALHSWVVENGLTCWNTELAYGIPTYNVHTRFSSITGNHHQSVIDLFLSTQELHNAQLKVHDDLSLGSDHSPLALSCLVPPPSPSPNHPRLLWNLSRLSEHDCTYVQLCKDKIRPFLQLLQEYTVADKTGAQK</sequence>
<evidence type="ECO:0000259" key="1">
    <source>
        <dbReference type="Pfam" id="PF14529"/>
    </source>
</evidence>
<keyword evidence="3" id="KW-1185">Reference proteome</keyword>
<dbReference type="EMBL" id="CH476738">
    <property type="protein sequence ID" value="EIE84898.1"/>
    <property type="molecule type" value="Genomic_DNA"/>
</dbReference>
<dbReference type="OrthoDB" id="2207231at2759"/>
<feature type="domain" description="Endonuclease/exonuclease/phosphatase" evidence="1">
    <location>
        <begin position="208"/>
        <end position="337"/>
    </location>
</feature>
<dbReference type="STRING" id="246409.I1C8W8"/>
<dbReference type="GO" id="GO:0003824">
    <property type="term" value="F:catalytic activity"/>
    <property type="evidence" value="ECO:0007669"/>
    <property type="project" value="InterPro"/>
</dbReference>
<dbReference type="AlphaFoldDB" id="I1C8W8"/>
<organism evidence="2 3">
    <name type="scientific">Rhizopus delemar (strain RA 99-880 / ATCC MYA-4621 / FGSC 9543 / NRRL 43880)</name>
    <name type="common">Mucormycosis agent</name>
    <name type="synonym">Rhizopus arrhizus var. delemar</name>
    <dbReference type="NCBI Taxonomy" id="246409"/>
    <lineage>
        <taxon>Eukaryota</taxon>
        <taxon>Fungi</taxon>
        <taxon>Fungi incertae sedis</taxon>
        <taxon>Mucoromycota</taxon>
        <taxon>Mucoromycotina</taxon>
        <taxon>Mucoromycetes</taxon>
        <taxon>Mucorales</taxon>
        <taxon>Mucorineae</taxon>
        <taxon>Rhizopodaceae</taxon>
        <taxon>Rhizopus</taxon>
    </lineage>
</organism>
<dbReference type="SUPFAM" id="SSF56219">
    <property type="entry name" value="DNase I-like"/>
    <property type="match status" value="1"/>
</dbReference>
<name>I1C8W8_RHIO9</name>
<dbReference type="GeneID" id="93616574"/>
<evidence type="ECO:0000313" key="2">
    <source>
        <dbReference type="EMBL" id="EIE84898.1"/>
    </source>
</evidence>
<dbReference type="InterPro" id="IPR005135">
    <property type="entry name" value="Endo/exonuclease/phosphatase"/>
</dbReference>
<dbReference type="InterPro" id="IPR036691">
    <property type="entry name" value="Endo/exonu/phosph_ase_sf"/>
</dbReference>
<dbReference type="VEuPathDB" id="FungiDB:RO3G_09608"/>
<dbReference type="Proteomes" id="UP000009138">
    <property type="component" value="Unassembled WGS sequence"/>
</dbReference>
<dbReference type="OMA" id="NDYMSEL"/>
<gene>
    <name evidence="2" type="ORF">RO3G_09608</name>
</gene>
<dbReference type="Pfam" id="PF14529">
    <property type="entry name" value="Exo_endo_phos_2"/>
    <property type="match status" value="1"/>
</dbReference>
<evidence type="ECO:0000313" key="3">
    <source>
        <dbReference type="Proteomes" id="UP000009138"/>
    </source>
</evidence>
<dbReference type="RefSeq" id="XP_067520294.1">
    <property type="nucleotide sequence ID" value="XM_067664193.1"/>
</dbReference>
<dbReference type="eggNOG" id="ENOG502RAT2">
    <property type="taxonomic scope" value="Eukaryota"/>
</dbReference>